<feature type="transmembrane region" description="Helical" evidence="6">
    <location>
        <begin position="136"/>
        <end position="159"/>
    </location>
</feature>
<evidence type="ECO:0000313" key="9">
    <source>
        <dbReference type="Proteomes" id="UP000605986"/>
    </source>
</evidence>
<dbReference type="GO" id="GO:0016020">
    <property type="term" value="C:membrane"/>
    <property type="evidence" value="ECO:0007669"/>
    <property type="project" value="UniProtKB-SubCell"/>
</dbReference>
<dbReference type="PANTHER" id="PTHR33048:SF47">
    <property type="entry name" value="INTEGRAL MEMBRANE PROTEIN-RELATED"/>
    <property type="match status" value="1"/>
</dbReference>
<evidence type="ECO:0000259" key="7">
    <source>
        <dbReference type="Pfam" id="PF20684"/>
    </source>
</evidence>
<dbReference type="Proteomes" id="UP000605986">
    <property type="component" value="Unassembled WGS sequence"/>
</dbReference>
<comment type="similarity">
    <text evidence="5">Belongs to the SAT4 family.</text>
</comment>
<dbReference type="InterPro" id="IPR052337">
    <property type="entry name" value="SAT4-like"/>
</dbReference>
<proteinExistence type="inferred from homology"/>
<dbReference type="PANTHER" id="PTHR33048">
    <property type="entry name" value="PTH11-LIKE INTEGRAL MEMBRANE PROTEIN (AFU_ORTHOLOGUE AFUA_5G11245)"/>
    <property type="match status" value="1"/>
</dbReference>
<evidence type="ECO:0000256" key="5">
    <source>
        <dbReference type="ARBA" id="ARBA00038359"/>
    </source>
</evidence>
<evidence type="ECO:0000256" key="1">
    <source>
        <dbReference type="ARBA" id="ARBA00004141"/>
    </source>
</evidence>
<keyword evidence="4 6" id="KW-0472">Membrane</keyword>
<evidence type="ECO:0000256" key="6">
    <source>
        <dbReference type="SAM" id="Phobius"/>
    </source>
</evidence>
<protein>
    <recommendedName>
        <fullName evidence="7">Rhodopsin domain-containing protein</fullName>
    </recommendedName>
</protein>
<feature type="domain" description="Rhodopsin" evidence="7">
    <location>
        <begin position="4"/>
        <end position="201"/>
    </location>
</feature>
<comment type="subcellular location">
    <subcellularLocation>
        <location evidence="1">Membrane</location>
        <topology evidence="1">Multi-pass membrane protein</topology>
    </subcellularLocation>
</comment>
<reference evidence="8" key="1">
    <citation type="submission" date="2020-01" db="EMBL/GenBank/DDBJ databases">
        <title>Identification and distribution of gene clusters putatively required for synthesis of sphingolipid metabolism inhibitors in phylogenetically diverse species of the filamentous fungus Fusarium.</title>
        <authorList>
            <person name="Kim H.-S."/>
            <person name="Busman M."/>
            <person name="Brown D.W."/>
            <person name="Divon H."/>
            <person name="Uhlig S."/>
            <person name="Proctor R.H."/>
        </authorList>
    </citation>
    <scope>NUCLEOTIDE SEQUENCE</scope>
    <source>
        <strain evidence="8">NRRL 53441</strain>
    </source>
</reference>
<gene>
    <name evidence="8" type="ORF">F53441_5368</name>
</gene>
<evidence type="ECO:0000313" key="8">
    <source>
        <dbReference type="EMBL" id="KAF4451689.1"/>
    </source>
</evidence>
<organism evidence="8 9">
    <name type="scientific">Fusarium austroafricanum</name>
    <dbReference type="NCBI Taxonomy" id="2364996"/>
    <lineage>
        <taxon>Eukaryota</taxon>
        <taxon>Fungi</taxon>
        <taxon>Dikarya</taxon>
        <taxon>Ascomycota</taxon>
        <taxon>Pezizomycotina</taxon>
        <taxon>Sordariomycetes</taxon>
        <taxon>Hypocreomycetidae</taxon>
        <taxon>Hypocreales</taxon>
        <taxon>Nectriaceae</taxon>
        <taxon>Fusarium</taxon>
        <taxon>Fusarium concolor species complex</taxon>
    </lineage>
</organism>
<feature type="transmembrane region" description="Helical" evidence="6">
    <location>
        <begin position="94"/>
        <end position="115"/>
    </location>
</feature>
<comment type="caution">
    <text evidence="8">The sequence shown here is derived from an EMBL/GenBank/DDBJ whole genome shotgun (WGS) entry which is preliminary data.</text>
</comment>
<evidence type="ECO:0000256" key="2">
    <source>
        <dbReference type="ARBA" id="ARBA00022692"/>
    </source>
</evidence>
<dbReference type="Pfam" id="PF20684">
    <property type="entry name" value="Fung_rhodopsin"/>
    <property type="match status" value="1"/>
</dbReference>
<dbReference type="OrthoDB" id="2496787at2759"/>
<keyword evidence="3 6" id="KW-1133">Transmembrane helix</keyword>
<keyword evidence="2 6" id="KW-0812">Transmembrane</keyword>
<dbReference type="EMBL" id="JAADJG010000212">
    <property type="protein sequence ID" value="KAF4451689.1"/>
    <property type="molecule type" value="Genomic_DNA"/>
</dbReference>
<accession>A0A8H4KLV5</accession>
<dbReference type="InterPro" id="IPR049326">
    <property type="entry name" value="Rhodopsin_dom_fungi"/>
</dbReference>
<feature type="transmembrane region" description="Helical" evidence="6">
    <location>
        <begin position="179"/>
        <end position="198"/>
    </location>
</feature>
<evidence type="ECO:0000256" key="3">
    <source>
        <dbReference type="ARBA" id="ARBA00022989"/>
    </source>
</evidence>
<sequence>MCSSKIVVKSRWGADDTWAIVTFLIMIPCTTFIFLAIANGFGSVLKLAQAKDLTGVMKNIFMFQLLFMCGLTAAKTSILFFYLRIFPDEKFRLLVWITIAFNTGSTLILVVIFFTKGRIIEFFRAAENSSIPINSYMTAIKINLVHCVVSFTVDVWMLILPMTQIYNLGLRTEKKMRVMAMFGVGLCLTTVSLVRTILQAKVVNKLVETGK</sequence>
<dbReference type="AlphaFoldDB" id="A0A8H4KLV5"/>
<keyword evidence="9" id="KW-1185">Reference proteome</keyword>
<feature type="transmembrane region" description="Helical" evidence="6">
    <location>
        <begin position="20"/>
        <end position="48"/>
    </location>
</feature>
<feature type="transmembrane region" description="Helical" evidence="6">
    <location>
        <begin position="60"/>
        <end position="82"/>
    </location>
</feature>
<evidence type="ECO:0000256" key="4">
    <source>
        <dbReference type="ARBA" id="ARBA00023136"/>
    </source>
</evidence>
<name>A0A8H4KLV5_9HYPO</name>